<dbReference type="InterPro" id="IPR036259">
    <property type="entry name" value="MFS_trans_sf"/>
</dbReference>
<name>A0ABR0T0E8_9HYPO</name>
<feature type="region of interest" description="Disordered" evidence="5">
    <location>
        <begin position="1"/>
        <end position="36"/>
    </location>
</feature>
<dbReference type="PANTHER" id="PTHR23502">
    <property type="entry name" value="MAJOR FACILITATOR SUPERFAMILY"/>
    <property type="match status" value="1"/>
</dbReference>
<dbReference type="CDD" id="cd17323">
    <property type="entry name" value="MFS_Tpo1_MDR_like"/>
    <property type="match status" value="1"/>
</dbReference>
<dbReference type="Gene3D" id="1.20.1250.20">
    <property type="entry name" value="MFS general substrate transporter like domains"/>
    <property type="match status" value="1"/>
</dbReference>
<evidence type="ECO:0000256" key="1">
    <source>
        <dbReference type="ARBA" id="ARBA00004141"/>
    </source>
</evidence>
<keyword evidence="3 6" id="KW-1133">Transmembrane helix</keyword>
<accession>A0ABR0T0E8</accession>
<dbReference type="PANTHER" id="PTHR23502:SF182">
    <property type="entry name" value="POLYAMINE TRANSPORTER, PUTATIVE-RELATED"/>
    <property type="match status" value="1"/>
</dbReference>
<feature type="transmembrane region" description="Helical" evidence="6">
    <location>
        <begin position="93"/>
        <end position="113"/>
    </location>
</feature>
<keyword evidence="4 6" id="KW-0472">Membrane</keyword>
<comment type="subcellular location">
    <subcellularLocation>
        <location evidence="1">Membrane</location>
        <topology evidence="1">Multi-pass membrane protein</topology>
    </subcellularLocation>
</comment>
<proteinExistence type="predicted"/>
<keyword evidence="2 6" id="KW-0812">Transmembrane</keyword>
<reference evidence="7 8" key="1">
    <citation type="submission" date="2024-01" db="EMBL/GenBank/DDBJ databases">
        <title>Complete genome of Cladobotryum mycophilum ATHUM6906.</title>
        <authorList>
            <person name="Christinaki A.C."/>
            <person name="Myridakis A.I."/>
            <person name="Kouvelis V.N."/>
        </authorList>
    </citation>
    <scope>NUCLEOTIDE SEQUENCE [LARGE SCALE GENOMIC DNA]</scope>
    <source>
        <strain evidence="7 8">ATHUM6906</strain>
    </source>
</reference>
<dbReference type="InterPro" id="IPR011701">
    <property type="entry name" value="MFS"/>
</dbReference>
<dbReference type="EMBL" id="JAVFKD010000001">
    <property type="protein sequence ID" value="KAK5997933.1"/>
    <property type="molecule type" value="Genomic_DNA"/>
</dbReference>
<dbReference type="SUPFAM" id="SSF103473">
    <property type="entry name" value="MFS general substrate transporter"/>
    <property type="match status" value="1"/>
</dbReference>
<evidence type="ECO:0000313" key="8">
    <source>
        <dbReference type="Proteomes" id="UP001338125"/>
    </source>
</evidence>
<protein>
    <submittedName>
        <fullName evidence="7">Polyamine transporter 4</fullName>
    </submittedName>
</protein>
<keyword evidence="8" id="KW-1185">Reference proteome</keyword>
<evidence type="ECO:0000256" key="3">
    <source>
        <dbReference type="ARBA" id="ARBA00022989"/>
    </source>
</evidence>
<feature type="transmembrane region" description="Helical" evidence="6">
    <location>
        <begin position="190"/>
        <end position="209"/>
    </location>
</feature>
<dbReference type="Pfam" id="PF07690">
    <property type="entry name" value="MFS_1"/>
    <property type="match status" value="1"/>
</dbReference>
<feature type="transmembrane region" description="Helical" evidence="6">
    <location>
        <begin position="402"/>
        <end position="423"/>
    </location>
</feature>
<feature type="transmembrane region" description="Helical" evidence="6">
    <location>
        <begin position="54"/>
        <end position="81"/>
    </location>
</feature>
<evidence type="ECO:0000256" key="2">
    <source>
        <dbReference type="ARBA" id="ARBA00022692"/>
    </source>
</evidence>
<evidence type="ECO:0000256" key="6">
    <source>
        <dbReference type="SAM" id="Phobius"/>
    </source>
</evidence>
<feature type="transmembrane region" description="Helical" evidence="6">
    <location>
        <begin position="158"/>
        <end position="178"/>
    </location>
</feature>
<feature type="transmembrane region" description="Helical" evidence="6">
    <location>
        <begin position="125"/>
        <end position="146"/>
    </location>
</feature>
<feature type="compositionally biased region" description="Low complexity" evidence="5">
    <location>
        <begin position="12"/>
        <end position="22"/>
    </location>
</feature>
<evidence type="ECO:0000256" key="5">
    <source>
        <dbReference type="SAM" id="MobiDB-lite"/>
    </source>
</evidence>
<gene>
    <name evidence="7" type="ORF">PT974_00300</name>
</gene>
<feature type="transmembrane region" description="Helical" evidence="6">
    <location>
        <begin position="335"/>
        <end position="356"/>
    </location>
</feature>
<evidence type="ECO:0000313" key="7">
    <source>
        <dbReference type="EMBL" id="KAK5997933.1"/>
    </source>
</evidence>
<feature type="transmembrane region" description="Helical" evidence="6">
    <location>
        <begin position="293"/>
        <end position="315"/>
    </location>
</feature>
<comment type="caution">
    <text evidence="7">The sequence shown here is derived from an EMBL/GenBank/DDBJ whole genome shotgun (WGS) entry which is preliminary data.</text>
</comment>
<dbReference type="Proteomes" id="UP001338125">
    <property type="component" value="Unassembled WGS sequence"/>
</dbReference>
<feature type="transmembrane region" description="Helical" evidence="6">
    <location>
        <begin position="429"/>
        <end position="452"/>
    </location>
</feature>
<sequence length="468" mass="51745">MSTEKHSDIETSGSSQGQSQDGNWSPPTDIIGALDWDGPDDPDNPMNWPSWKKILHSAIPAIYSFGLATCISTFVAAIPIIQLQFDVSRTASLMVVSLYTVGFVIGPCIASPYPNFASDNFKVLVIFRFLAGVGGSGVLAVGAGTLSDLWKPQQVGRVAIAYILAPFLGPSIGPLIGAYTLHEYHNHWKWAVWVVLCILAPVGISLPFMKETSKERILYARAKTRGHQFPEETFSVTLSKIGKGFLKPLHMCVAEPVAICIGLYTAFSFAMVFSFFGSYAYVYTKVYHFNMRQIGLCYIPVIIGFLFAVATFGFFDATKYRKEAIRTNNRVAPEFRLYSALVGCWLVPIGLFWYAWAPHENVHWIVPVLAGFPFGWGTLANFLACMAYIVDTYGTANGASAVAANGILRFLLGAAFPLFIFQVYQKMGIHWAGSLFAFISVAFIPVPWIFFLKGPELRKRSHYSTATY</sequence>
<evidence type="ECO:0000256" key="4">
    <source>
        <dbReference type="ARBA" id="ARBA00023136"/>
    </source>
</evidence>
<feature type="transmembrane region" description="Helical" evidence="6">
    <location>
        <begin position="362"/>
        <end position="390"/>
    </location>
</feature>
<feature type="transmembrane region" description="Helical" evidence="6">
    <location>
        <begin position="257"/>
        <end position="281"/>
    </location>
</feature>
<organism evidence="7 8">
    <name type="scientific">Cladobotryum mycophilum</name>
    <dbReference type="NCBI Taxonomy" id="491253"/>
    <lineage>
        <taxon>Eukaryota</taxon>
        <taxon>Fungi</taxon>
        <taxon>Dikarya</taxon>
        <taxon>Ascomycota</taxon>
        <taxon>Pezizomycotina</taxon>
        <taxon>Sordariomycetes</taxon>
        <taxon>Hypocreomycetidae</taxon>
        <taxon>Hypocreales</taxon>
        <taxon>Hypocreaceae</taxon>
        <taxon>Cladobotryum</taxon>
    </lineage>
</organism>